<protein>
    <recommendedName>
        <fullName evidence="2">DUF7597 domain-containing protein</fullName>
    </recommendedName>
</protein>
<sequence>MKSSSRAATHCNEDLAIVRMQPPVHKDDFGELKTALRTFFHDIHQVRTVEIQPCALSDAYVRFNSALDRERFIGPVFRFGNYAMSVIKHDEAENARSFDLDREAWVLLVGCPEDLKDSVGIAKAVSGFGILVHWHEPDNLARVVAKVYLNDDSKIPDSVKVNAGLPGPTNLWQQHLAPQGNIGTSSVHVNPVPNLVQIAAATAPKLKSVIVGPSAAYDPIIPVVPSLIKQLGGPALEKIALDYFEEDDEEPEMVAQEIEEEDEMMAQEEEEPNMEMEEKEDSDLEMLDGPPPIFMTPKKKRVVKVKEKLDDEFLRRNKRVSHKLGGFKDADSATKHKEAKGEKKKPNEPKKAMKPKGTKKTKKSTGATAEADVDEPIPLAMIPSAGTEIAPHLSKEVLEGIGQGFLQIQPTAVSATLLDNDDLDD</sequence>
<reference evidence="3" key="1">
    <citation type="submission" date="2020-10" db="EMBL/GenBank/DDBJ databases">
        <authorList>
            <person name="Han B."/>
            <person name="Lu T."/>
            <person name="Zhao Q."/>
            <person name="Huang X."/>
            <person name="Zhao Y."/>
        </authorList>
    </citation>
    <scope>NUCLEOTIDE SEQUENCE</scope>
</reference>
<feature type="region of interest" description="Disordered" evidence="1">
    <location>
        <begin position="323"/>
        <end position="375"/>
    </location>
</feature>
<dbReference type="Proteomes" id="UP000604825">
    <property type="component" value="Unassembled WGS sequence"/>
</dbReference>
<dbReference type="EMBL" id="CAJGYO010000007">
    <property type="protein sequence ID" value="CAD6245801.1"/>
    <property type="molecule type" value="Genomic_DNA"/>
</dbReference>
<dbReference type="InterPro" id="IPR056018">
    <property type="entry name" value="DUF7597"/>
</dbReference>
<feature type="compositionally biased region" description="Basic and acidic residues" evidence="1">
    <location>
        <begin position="326"/>
        <end position="351"/>
    </location>
</feature>
<evidence type="ECO:0000256" key="1">
    <source>
        <dbReference type="SAM" id="MobiDB-lite"/>
    </source>
</evidence>
<keyword evidence="4" id="KW-1185">Reference proteome</keyword>
<dbReference type="AlphaFoldDB" id="A0A811PR78"/>
<evidence type="ECO:0000313" key="3">
    <source>
        <dbReference type="EMBL" id="CAD6245801.1"/>
    </source>
</evidence>
<comment type="caution">
    <text evidence="3">The sequence shown here is derived from an EMBL/GenBank/DDBJ whole genome shotgun (WGS) entry which is preliminary data.</text>
</comment>
<feature type="compositionally biased region" description="Basic residues" evidence="1">
    <location>
        <begin position="352"/>
        <end position="363"/>
    </location>
</feature>
<accession>A0A811PR78</accession>
<feature type="domain" description="DUF7597" evidence="2">
    <location>
        <begin position="7"/>
        <end position="97"/>
    </location>
</feature>
<organism evidence="3 4">
    <name type="scientific">Miscanthus lutarioriparius</name>
    <dbReference type="NCBI Taxonomy" id="422564"/>
    <lineage>
        <taxon>Eukaryota</taxon>
        <taxon>Viridiplantae</taxon>
        <taxon>Streptophyta</taxon>
        <taxon>Embryophyta</taxon>
        <taxon>Tracheophyta</taxon>
        <taxon>Spermatophyta</taxon>
        <taxon>Magnoliopsida</taxon>
        <taxon>Liliopsida</taxon>
        <taxon>Poales</taxon>
        <taxon>Poaceae</taxon>
        <taxon>PACMAD clade</taxon>
        <taxon>Panicoideae</taxon>
        <taxon>Andropogonodae</taxon>
        <taxon>Andropogoneae</taxon>
        <taxon>Saccharinae</taxon>
        <taxon>Miscanthus</taxon>
    </lineage>
</organism>
<gene>
    <name evidence="3" type="ORF">NCGR_LOCUS30088</name>
</gene>
<evidence type="ECO:0000259" key="2">
    <source>
        <dbReference type="Pfam" id="PF24530"/>
    </source>
</evidence>
<dbReference type="OrthoDB" id="681776at2759"/>
<dbReference type="Pfam" id="PF24530">
    <property type="entry name" value="DUF7597"/>
    <property type="match status" value="1"/>
</dbReference>
<dbReference type="PANTHER" id="PTHR33075:SF7">
    <property type="entry name" value="OS02G0303350 PROTEIN"/>
    <property type="match status" value="1"/>
</dbReference>
<proteinExistence type="predicted"/>
<dbReference type="PANTHER" id="PTHR33075">
    <property type="entry name" value="OS02G0499800 PROTEIN"/>
    <property type="match status" value="1"/>
</dbReference>
<name>A0A811PR78_9POAL</name>
<evidence type="ECO:0000313" key="4">
    <source>
        <dbReference type="Proteomes" id="UP000604825"/>
    </source>
</evidence>